<dbReference type="Proteomes" id="UP000291819">
    <property type="component" value="Unassembled WGS sequence"/>
</dbReference>
<dbReference type="EMBL" id="SIXF01000002">
    <property type="protein sequence ID" value="TBO44397.1"/>
    <property type="molecule type" value="Genomic_DNA"/>
</dbReference>
<protein>
    <submittedName>
        <fullName evidence="1">Uncharacterized protein</fullName>
    </submittedName>
</protein>
<keyword evidence="2" id="KW-1185">Reference proteome</keyword>
<evidence type="ECO:0000313" key="1">
    <source>
        <dbReference type="EMBL" id="TBO44397.1"/>
    </source>
</evidence>
<dbReference type="OrthoDB" id="1524195at2"/>
<proteinExistence type="predicted"/>
<reference evidence="1 2" key="1">
    <citation type="submission" date="2019-02" db="EMBL/GenBank/DDBJ databases">
        <title>Pedobacter kyonggii whole genome sequence analysis.</title>
        <authorList>
            <person name="Dahal R.H."/>
        </authorList>
    </citation>
    <scope>NUCLEOTIDE SEQUENCE [LARGE SCALE GENOMIC DNA]</scope>
    <source>
        <strain evidence="1 2">K-4-11-1</strain>
    </source>
</reference>
<organism evidence="1 2">
    <name type="scientific">Pedobacter kyonggii</name>
    <dbReference type="NCBI Taxonomy" id="1926871"/>
    <lineage>
        <taxon>Bacteria</taxon>
        <taxon>Pseudomonadati</taxon>
        <taxon>Bacteroidota</taxon>
        <taxon>Sphingobacteriia</taxon>
        <taxon>Sphingobacteriales</taxon>
        <taxon>Sphingobacteriaceae</taxon>
        <taxon>Pedobacter</taxon>
    </lineage>
</organism>
<evidence type="ECO:0000313" key="2">
    <source>
        <dbReference type="Proteomes" id="UP000291819"/>
    </source>
</evidence>
<dbReference type="AlphaFoldDB" id="A0A4Q9HGR0"/>
<sequence>MALIRAGSIDDFAVEARASLKLEEDISWTKMNKISEIREMTRAVEPTAFEFATSTEERGLGIKSLLLEKDFDGILGGLFDSNNEIYFVAWAWDLSGEPVYQYPGKDVNTEDVIIPMKSGVLREFIGEGINLFPKRLVKGGLGVRIQIWESDKKSRDFGEVLTQVADSIKKSEINDLLSLIALTGAPAATISTIAKASLELAGIIGAILTANSNDYVDFFEGYYSADKQWNTGLDNYNGFASAISLEKF</sequence>
<comment type="caution">
    <text evidence="1">The sequence shown here is derived from an EMBL/GenBank/DDBJ whole genome shotgun (WGS) entry which is preliminary data.</text>
</comment>
<dbReference type="RefSeq" id="WP_131028472.1">
    <property type="nucleotide sequence ID" value="NZ_SIXF01000002.1"/>
</dbReference>
<accession>A0A4Q9HGR0</accession>
<gene>
    <name evidence="1" type="ORF">EYS08_03550</name>
</gene>
<name>A0A4Q9HGR0_9SPHI</name>